<keyword evidence="1" id="KW-0472">Membrane</keyword>
<organism evidence="3 4">
    <name type="scientific">Clonostachys solani</name>
    <dbReference type="NCBI Taxonomy" id="160281"/>
    <lineage>
        <taxon>Eukaryota</taxon>
        <taxon>Fungi</taxon>
        <taxon>Dikarya</taxon>
        <taxon>Ascomycota</taxon>
        <taxon>Pezizomycotina</taxon>
        <taxon>Sordariomycetes</taxon>
        <taxon>Hypocreomycetidae</taxon>
        <taxon>Hypocreales</taxon>
        <taxon>Bionectriaceae</taxon>
        <taxon>Clonostachys</taxon>
    </lineage>
</organism>
<reference evidence="3 4" key="2">
    <citation type="submission" date="2021-10" db="EMBL/GenBank/DDBJ databases">
        <authorList>
            <person name="Piombo E."/>
        </authorList>
    </citation>
    <scope>NUCLEOTIDE SEQUENCE [LARGE SCALE GENOMIC DNA]</scope>
</reference>
<dbReference type="EMBL" id="CABFOC020000011">
    <property type="protein sequence ID" value="CAH0045306.1"/>
    <property type="molecule type" value="Genomic_DNA"/>
</dbReference>
<dbReference type="PANTHER" id="PTHR37019:SF1">
    <property type="entry name" value="EXPERA DOMAIN-CONTAINING PROTEIN"/>
    <property type="match status" value="1"/>
</dbReference>
<protein>
    <recommendedName>
        <fullName evidence="2">DUF7704 domain-containing protein</fullName>
    </recommendedName>
</protein>
<evidence type="ECO:0000256" key="1">
    <source>
        <dbReference type="SAM" id="Phobius"/>
    </source>
</evidence>
<evidence type="ECO:0000313" key="4">
    <source>
        <dbReference type="Proteomes" id="UP000775872"/>
    </source>
</evidence>
<dbReference type="AlphaFoldDB" id="A0A9N9W4M5"/>
<dbReference type="InterPro" id="IPR056121">
    <property type="entry name" value="DUF7704"/>
</dbReference>
<feature type="domain" description="DUF7704" evidence="2">
    <location>
        <begin position="5"/>
        <end position="142"/>
    </location>
</feature>
<gene>
    <name evidence="3" type="ORF">CSOL1703_00011053</name>
</gene>
<evidence type="ECO:0000259" key="2">
    <source>
        <dbReference type="Pfam" id="PF24803"/>
    </source>
</evidence>
<feature type="transmembrane region" description="Helical" evidence="1">
    <location>
        <begin position="123"/>
        <end position="144"/>
    </location>
</feature>
<feature type="transmembrane region" description="Helical" evidence="1">
    <location>
        <begin position="51"/>
        <end position="73"/>
    </location>
</feature>
<proteinExistence type="predicted"/>
<keyword evidence="4" id="KW-1185">Reference proteome</keyword>
<dbReference type="OrthoDB" id="3587182at2759"/>
<dbReference type="Pfam" id="PF24803">
    <property type="entry name" value="DUF7704"/>
    <property type="match status" value="1"/>
</dbReference>
<sequence length="158" mass="17447">MIPKNIPLLYHLVFLGWEPLSAIGGGLQLLTNPADFVNNFVPRTLTTLDPLQNILTNELGAAYISVGAIQGLLLTNTEDLRIWRLLNICLLVGWDGVLMYSYWRSLSVQNRLDWATWRPSDWAAILITGFVGATRLAFAAGVGLTRAKAHAKRSSKAD</sequence>
<reference evidence="4" key="1">
    <citation type="submission" date="2019-06" db="EMBL/GenBank/DDBJ databases">
        <authorList>
            <person name="Broberg M."/>
        </authorList>
    </citation>
    <scope>NUCLEOTIDE SEQUENCE [LARGE SCALE GENOMIC DNA]</scope>
</reference>
<dbReference type="Proteomes" id="UP000775872">
    <property type="component" value="Unassembled WGS sequence"/>
</dbReference>
<evidence type="ECO:0000313" key="3">
    <source>
        <dbReference type="EMBL" id="CAH0045306.1"/>
    </source>
</evidence>
<dbReference type="PANTHER" id="PTHR37019">
    <property type="entry name" value="CHROMOSOME 1, WHOLE GENOME SHOTGUN SEQUENCE"/>
    <property type="match status" value="1"/>
</dbReference>
<accession>A0A9N9W4M5</accession>
<comment type="caution">
    <text evidence="3">The sequence shown here is derived from an EMBL/GenBank/DDBJ whole genome shotgun (WGS) entry which is preliminary data.</text>
</comment>
<feature type="transmembrane region" description="Helical" evidence="1">
    <location>
        <begin position="85"/>
        <end position="103"/>
    </location>
</feature>
<keyword evidence="1" id="KW-1133">Transmembrane helix</keyword>
<name>A0A9N9W4M5_9HYPO</name>
<feature type="transmembrane region" description="Helical" evidence="1">
    <location>
        <begin position="12"/>
        <end position="31"/>
    </location>
</feature>
<keyword evidence="1" id="KW-0812">Transmembrane</keyword>